<dbReference type="CDD" id="cd17117">
    <property type="entry name" value="RA_ANKFN1_like"/>
    <property type="match status" value="1"/>
</dbReference>
<feature type="domain" description="Fibronectin type-III" evidence="3">
    <location>
        <begin position="32"/>
        <end position="130"/>
    </location>
</feature>
<evidence type="ECO:0008006" key="6">
    <source>
        <dbReference type="Google" id="ProtNLM"/>
    </source>
</evidence>
<gene>
    <name evidence="4" type="ORF">ILUMI_09952</name>
</gene>
<dbReference type="SMART" id="SM00314">
    <property type="entry name" value="RA"/>
    <property type="match status" value="1"/>
</dbReference>
<accession>A0A8K0D3A3</accession>
<dbReference type="PANTHER" id="PTHR21437">
    <property type="entry name" value="WIDE AWAKE"/>
    <property type="match status" value="1"/>
</dbReference>
<dbReference type="InterPro" id="IPR013783">
    <property type="entry name" value="Ig-like_fold"/>
</dbReference>
<dbReference type="GO" id="GO:0061172">
    <property type="term" value="P:regulation of establishment of bipolar cell polarity"/>
    <property type="evidence" value="ECO:0007669"/>
    <property type="project" value="TreeGrafter"/>
</dbReference>
<dbReference type="InterPro" id="IPR036116">
    <property type="entry name" value="FN3_sf"/>
</dbReference>
<dbReference type="InterPro" id="IPR003961">
    <property type="entry name" value="FN3_dom"/>
</dbReference>
<evidence type="ECO:0000313" key="4">
    <source>
        <dbReference type="EMBL" id="KAF2896222.1"/>
    </source>
</evidence>
<dbReference type="PROSITE" id="PS50853">
    <property type="entry name" value="FN3"/>
    <property type="match status" value="1"/>
</dbReference>
<evidence type="ECO:0000313" key="5">
    <source>
        <dbReference type="Proteomes" id="UP000801492"/>
    </source>
</evidence>
<evidence type="ECO:0000256" key="1">
    <source>
        <dbReference type="SAM" id="MobiDB-lite"/>
    </source>
</evidence>
<dbReference type="InterPro" id="IPR039269">
    <property type="entry name" value="ANKFN1"/>
</dbReference>
<proteinExistence type="predicted"/>
<dbReference type="PANTHER" id="PTHR21437:SF1">
    <property type="entry name" value="WIDE AWAKE"/>
    <property type="match status" value="1"/>
</dbReference>
<dbReference type="InterPro" id="IPR000159">
    <property type="entry name" value="RA_dom"/>
</dbReference>
<dbReference type="Gene3D" id="3.10.20.90">
    <property type="entry name" value="Phosphatidylinositol 3-kinase Catalytic Subunit, Chain A, domain 1"/>
    <property type="match status" value="1"/>
</dbReference>
<reference evidence="4" key="1">
    <citation type="submission" date="2019-08" db="EMBL/GenBank/DDBJ databases">
        <title>The genome of the North American firefly Photinus pyralis.</title>
        <authorList>
            <consortium name="Photinus pyralis genome working group"/>
            <person name="Fallon T.R."/>
            <person name="Sander Lower S.E."/>
            <person name="Weng J.-K."/>
        </authorList>
    </citation>
    <scope>NUCLEOTIDE SEQUENCE</scope>
    <source>
        <strain evidence="4">TRF0915ILg1</strain>
        <tissue evidence="4">Whole body</tissue>
    </source>
</reference>
<dbReference type="EMBL" id="VTPC01005279">
    <property type="protein sequence ID" value="KAF2896222.1"/>
    <property type="molecule type" value="Genomic_DNA"/>
</dbReference>
<dbReference type="SUPFAM" id="SSF49265">
    <property type="entry name" value="Fibronectin type III"/>
    <property type="match status" value="1"/>
</dbReference>
<dbReference type="GO" id="GO:0005819">
    <property type="term" value="C:spindle"/>
    <property type="evidence" value="ECO:0007669"/>
    <property type="project" value="TreeGrafter"/>
</dbReference>
<feature type="compositionally biased region" description="Low complexity" evidence="1">
    <location>
        <begin position="750"/>
        <end position="764"/>
    </location>
</feature>
<organism evidence="4 5">
    <name type="scientific">Ignelater luminosus</name>
    <name type="common">Cucubano</name>
    <name type="synonym">Pyrophorus luminosus</name>
    <dbReference type="NCBI Taxonomy" id="2038154"/>
    <lineage>
        <taxon>Eukaryota</taxon>
        <taxon>Metazoa</taxon>
        <taxon>Ecdysozoa</taxon>
        <taxon>Arthropoda</taxon>
        <taxon>Hexapoda</taxon>
        <taxon>Insecta</taxon>
        <taxon>Pterygota</taxon>
        <taxon>Neoptera</taxon>
        <taxon>Endopterygota</taxon>
        <taxon>Coleoptera</taxon>
        <taxon>Polyphaga</taxon>
        <taxon>Elateriformia</taxon>
        <taxon>Elateroidea</taxon>
        <taxon>Elateridae</taxon>
        <taxon>Agrypninae</taxon>
        <taxon>Pyrophorini</taxon>
        <taxon>Ignelater</taxon>
    </lineage>
</organism>
<dbReference type="Proteomes" id="UP000801492">
    <property type="component" value="Unassembled WGS sequence"/>
</dbReference>
<name>A0A8K0D3A3_IGNLU</name>
<keyword evidence="5" id="KW-1185">Reference proteome</keyword>
<feature type="domain" description="Ras-associating" evidence="2">
    <location>
        <begin position="883"/>
        <end position="984"/>
    </location>
</feature>
<dbReference type="Pfam" id="PF00788">
    <property type="entry name" value="RA"/>
    <property type="match status" value="1"/>
</dbReference>
<protein>
    <recommendedName>
        <fullName evidence="6">Ankyrin repeat and fibronectin type-III domain-containing protein 1</fullName>
    </recommendedName>
</protein>
<feature type="region of interest" description="Disordered" evidence="1">
    <location>
        <begin position="624"/>
        <end position="644"/>
    </location>
</feature>
<evidence type="ECO:0000259" key="3">
    <source>
        <dbReference type="PROSITE" id="PS50853"/>
    </source>
</evidence>
<sequence length="999" mass="111692">CAGGDTDKQAIAWGRRVKVLRRMVLGFAQARPPDPPSLVAVDITSSTSISFRLQEPSSTDSGINTKFKIQWSARADFTPITGETEILDVSKPNCTIEVTQGRRYFCRAACGNLKGWGTFLSSTPASVVPSSWREVDRKEPRFEGKLPQLEQLVEEVKQVRPGSEMLETPGPQRRAQRKKTTIKQLFSAASKFQKNLKRGIYLACILYHEDKVLVTNEDFLPVIEIDETFPSCIHTDLHWLMKVACTWDDTKFLRSDMEKNASSAIHFRTKLLSAALQMQSALCLQDLGQLYYKPLRDAHGTVVLSTINYMKSPKSVSVLNSRWLPMNKVFKKVVLSDDHNIGEILMASIQEQINYHQVSGLKLSKGLYLAYLKMQSSVDLIQVVVPAKSPNMLPHCKVRDNPHVSGEEWEYLKNQHIPDIADHATEQQRTFLDLITSAAKRLFNYMDISNEDALTHRLCDSEIVDLTDEVSFIVICPSAEFSCSVPGQREILLQRGDLLSLPIQVFEMIHLSTYQSSIIQKYAKLSCLLELDAATANHLHREAFSNSEVVAARERLAKLQELQMKLNNIWKGVRWLMDIITFARDRITSGLSLKYILEKEVEANINLKRSLLQIPNHDTKIFKSTPGRGSWPGPGATNTNTNSSLLNEFSKSEQQLSKNESVISCQYLSVTSDTESRKNSDSYGSDYYNERLPPSRSEDTLFASIPVTNNHRCRASTVSSTSATSSPLLSVRPMFSGSLLSVNTLNTTNTSDSMHSLSSDSEASCPIPVGSSTPRKSKHKQKIVPSRSMTNVKQSLIDANTVTKSERYHSRHLSIDPNMLSSNLQTTSSKSLTNIKNIIEADSGQSTYLKPLDTCKKSDVADPIFKVPYLDVGTSTSSKEYSLPGILQVYAAYETGLASGTSLKLHVTPRTTAREVVDLVVKQLNMAVVLKGKDGPIYTADKLKNFCLVAVIGARERCLRDDFKPLQLQNPWKKGRLYVRQKQDVLAALEHSSKHSQII</sequence>
<dbReference type="Gene3D" id="2.60.40.10">
    <property type="entry name" value="Immunoglobulins"/>
    <property type="match status" value="1"/>
</dbReference>
<dbReference type="CDD" id="cd00063">
    <property type="entry name" value="FN3"/>
    <property type="match status" value="1"/>
</dbReference>
<dbReference type="OrthoDB" id="2428204at2759"/>
<comment type="caution">
    <text evidence="4">The sequence shown here is derived from an EMBL/GenBank/DDBJ whole genome shotgun (WGS) entry which is preliminary data.</text>
</comment>
<feature type="region of interest" description="Disordered" evidence="1">
    <location>
        <begin position="675"/>
        <end position="695"/>
    </location>
</feature>
<evidence type="ECO:0000259" key="2">
    <source>
        <dbReference type="PROSITE" id="PS50200"/>
    </source>
</evidence>
<dbReference type="GO" id="GO:0007165">
    <property type="term" value="P:signal transduction"/>
    <property type="evidence" value="ECO:0007669"/>
    <property type="project" value="InterPro"/>
</dbReference>
<feature type="region of interest" description="Disordered" evidence="1">
    <location>
        <begin position="750"/>
        <end position="779"/>
    </location>
</feature>
<dbReference type="PROSITE" id="PS50200">
    <property type="entry name" value="RA"/>
    <property type="match status" value="1"/>
</dbReference>
<dbReference type="GO" id="GO:0000132">
    <property type="term" value="P:establishment of mitotic spindle orientation"/>
    <property type="evidence" value="ECO:0007669"/>
    <property type="project" value="TreeGrafter"/>
</dbReference>
<feature type="non-terminal residue" evidence="4">
    <location>
        <position position="1"/>
    </location>
</feature>
<dbReference type="AlphaFoldDB" id="A0A8K0D3A3"/>